<dbReference type="STRING" id="1036808.A0A0C2Z843"/>
<gene>
    <name evidence="1" type="ORF">SCLCIDRAFT_28272</name>
</gene>
<protein>
    <recommendedName>
        <fullName evidence="3">BTB domain-containing protein</fullName>
    </recommendedName>
</protein>
<dbReference type="Proteomes" id="UP000053989">
    <property type="component" value="Unassembled WGS sequence"/>
</dbReference>
<accession>A0A0C2Z843</accession>
<sequence length="254" mass="28648">MAGDDNANKTYSRHAEFYGDSVTFLVRLWRYLLDCPPITSLGRRFLFKVPREPFQTESTVFRDMFLLPQGETVEGLNDEQPIKLGGIVKDDFEQLLRALLCRNHGISPRLPAGVAQWTSVLKLSTLWEFDELRKAAIDALSTALCNDPIDKVILSSRFGITAWLLPALNELAQRPESLNIEEANRLGIETVLVIASVREHIKLESVQEALECNWHQGPYTREHTYTSKQLVVGPGDPGTQLLDFTPLLCTKLNL</sequence>
<reference evidence="2" key="2">
    <citation type="submission" date="2015-01" db="EMBL/GenBank/DDBJ databases">
        <title>Evolutionary Origins and Diversification of the Mycorrhizal Mutualists.</title>
        <authorList>
            <consortium name="DOE Joint Genome Institute"/>
            <consortium name="Mycorrhizal Genomics Consortium"/>
            <person name="Kohler A."/>
            <person name="Kuo A."/>
            <person name="Nagy L.G."/>
            <person name="Floudas D."/>
            <person name="Copeland A."/>
            <person name="Barry K.W."/>
            <person name="Cichocki N."/>
            <person name="Veneault-Fourrey C."/>
            <person name="LaButti K."/>
            <person name="Lindquist E.A."/>
            <person name="Lipzen A."/>
            <person name="Lundell T."/>
            <person name="Morin E."/>
            <person name="Murat C."/>
            <person name="Riley R."/>
            <person name="Ohm R."/>
            <person name="Sun H."/>
            <person name="Tunlid A."/>
            <person name="Henrissat B."/>
            <person name="Grigoriev I.V."/>
            <person name="Hibbett D.S."/>
            <person name="Martin F."/>
        </authorList>
    </citation>
    <scope>NUCLEOTIDE SEQUENCE [LARGE SCALE GENOMIC DNA]</scope>
    <source>
        <strain evidence="2">Foug A</strain>
    </source>
</reference>
<organism evidence="1 2">
    <name type="scientific">Scleroderma citrinum Foug A</name>
    <dbReference type="NCBI Taxonomy" id="1036808"/>
    <lineage>
        <taxon>Eukaryota</taxon>
        <taxon>Fungi</taxon>
        <taxon>Dikarya</taxon>
        <taxon>Basidiomycota</taxon>
        <taxon>Agaricomycotina</taxon>
        <taxon>Agaricomycetes</taxon>
        <taxon>Agaricomycetidae</taxon>
        <taxon>Boletales</taxon>
        <taxon>Sclerodermatineae</taxon>
        <taxon>Sclerodermataceae</taxon>
        <taxon>Scleroderma</taxon>
    </lineage>
</organism>
<evidence type="ECO:0000313" key="1">
    <source>
        <dbReference type="EMBL" id="KIM58103.1"/>
    </source>
</evidence>
<dbReference type="EMBL" id="KN822090">
    <property type="protein sequence ID" value="KIM58103.1"/>
    <property type="molecule type" value="Genomic_DNA"/>
</dbReference>
<proteinExistence type="predicted"/>
<dbReference type="OrthoDB" id="2367075at2759"/>
<keyword evidence="2" id="KW-1185">Reference proteome</keyword>
<evidence type="ECO:0000313" key="2">
    <source>
        <dbReference type="Proteomes" id="UP000053989"/>
    </source>
</evidence>
<reference evidence="1 2" key="1">
    <citation type="submission" date="2014-04" db="EMBL/GenBank/DDBJ databases">
        <authorList>
            <consortium name="DOE Joint Genome Institute"/>
            <person name="Kuo A."/>
            <person name="Kohler A."/>
            <person name="Nagy L.G."/>
            <person name="Floudas D."/>
            <person name="Copeland A."/>
            <person name="Barry K.W."/>
            <person name="Cichocki N."/>
            <person name="Veneault-Fourrey C."/>
            <person name="LaButti K."/>
            <person name="Lindquist E.A."/>
            <person name="Lipzen A."/>
            <person name="Lundell T."/>
            <person name="Morin E."/>
            <person name="Murat C."/>
            <person name="Sun H."/>
            <person name="Tunlid A."/>
            <person name="Henrissat B."/>
            <person name="Grigoriev I.V."/>
            <person name="Hibbett D.S."/>
            <person name="Martin F."/>
            <person name="Nordberg H.P."/>
            <person name="Cantor M.N."/>
            <person name="Hua S.X."/>
        </authorList>
    </citation>
    <scope>NUCLEOTIDE SEQUENCE [LARGE SCALE GENOMIC DNA]</scope>
    <source>
        <strain evidence="1 2">Foug A</strain>
    </source>
</reference>
<dbReference type="HOGENOM" id="CLU_047592_2_0_1"/>
<evidence type="ECO:0008006" key="3">
    <source>
        <dbReference type="Google" id="ProtNLM"/>
    </source>
</evidence>
<dbReference type="AlphaFoldDB" id="A0A0C2Z843"/>
<name>A0A0C2Z843_9AGAM</name>
<dbReference type="InParanoid" id="A0A0C2Z843"/>